<accession>A0A0B0PVB9</accession>
<keyword evidence="2" id="KW-1185">Reference proteome</keyword>
<name>A0A0B0PVB9_GOSAR</name>
<protein>
    <submittedName>
        <fullName evidence="1">Gramicidin S synthase 2</fullName>
    </submittedName>
</protein>
<sequence>MESGLQLGECADPSAPFVLHGAGFFLAFESPLFWGPFACKDHPFSSLKAVEQVFKKDLAPFIAQPLTFISLMANSADDDRVLSTEIPILEIQYDATTVWRKSLVKAMRNRLSGALLVYSRSCC</sequence>
<reference evidence="2" key="1">
    <citation type="submission" date="2014-09" db="EMBL/GenBank/DDBJ databases">
        <authorList>
            <person name="Mudge J."/>
            <person name="Ramaraj T."/>
            <person name="Lindquist I.E."/>
            <person name="Bharti A.K."/>
            <person name="Sundararajan A."/>
            <person name="Cameron C.T."/>
            <person name="Woodward J.E."/>
            <person name="May G.D."/>
            <person name="Brubaker C."/>
            <person name="Broadhvest J."/>
            <person name="Wilkins T.A."/>
        </authorList>
    </citation>
    <scope>NUCLEOTIDE SEQUENCE</scope>
    <source>
        <strain evidence="2">cv. AKA8401</strain>
    </source>
</reference>
<evidence type="ECO:0000313" key="1">
    <source>
        <dbReference type="EMBL" id="KHG28772.1"/>
    </source>
</evidence>
<organism evidence="1 2">
    <name type="scientific">Gossypium arboreum</name>
    <name type="common">Tree cotton</name>
    <name type="synonym">Gossypium nanking</name>
    <dbReference type="NCBI Taxonomy" id="29729"/>
    <lineage>
        <taxon>Eukaryota</taxon>
        <taxon>Viridiplantae</taxon>
        <taxon>Streptophyta</taxon>
        <taxon>Embryophyta</taxon>
        <taxon>Tracheophyta</taxon>
        <taxon>Spermatophyta</taxon>
        <taxon>Magnoliopsida</taxon>
        <taxon>eudicotyledons</taxon>
        <taxon>Gunneridae</taxon>
        <taxon>Pentapetalae</taxon>
        <taxon>rosids</taxon>
        <taxon>malvids</taxon>
        <taxon>Malvales</taxon>
        <taxon>Malvaceae</taxon>
        <taxon>Malvoideae</taxon>
        <taxon>Gossypium</taxon>
    </lineage>
</organism>
<gene>
    <name evidence="1" type="ORF">F383_35345</name>
</gene>
<evidence type="ECO:0000313" key="2">
    <source>
        <dbReference type="Proteomes" id="UP000032142"/>
    </source>
</evidence>
<dbReference type="Proteomes" id="UP000032142">
    <property type="component" value="Unassembled WGS sequence"/>
</dbReference>
<proteinExistence type="predicted"/>
<dbReference type="EMBL" id="KN446363">
    <property type="protein sequence ID" value="KHG28772.1"/>
    <property type="molecule type" value="Genomic_DNA"/>
</dbReference>
<dbReference type="AlphaFoldDB" id="A0A0B0PVB9"/>